<comment type="caution">
    <text evidence="3">The sequence shown here is derived from an EMBL/GenBank/DDBJ whole genome shotgun (WGS) entry which is preliminary data.</text>
</comment>
<accession>A0ABU3HUV2</accession>
<feature type="transmembrane region" description="Helical" evidence="2">
    <location>
        <begin position="117"/>
        <end position="138"/>
    </location>
</feature>
<organism evidence="3 4">
    <name type="scientific">Streptomyces althioticus subsp. attaecolombicae</name>
    <dbReference type="NCBI Taxonomy" id="3075534"/>
    <lineage>
        <taxon>Bacteria</taxon>
        <taxon>Bacillati</taxon>
        <taxon>Actinomycetota</taxon>
        <taxon>Actinomycetes</taxon>
        <taxon>Kitasatosporales</taxon>
        <taxon>Streptomycetaceae</taxon>
        <taxon>Streptomyces</taxon>
        <taxon>Streptomyces althioticus group</taxon>
    </lineage>
</organism>
<evidence type="ECO:0008006" key="5">
    <source>
        <dbReference type="Google" id="ProtNLM"/>
    </source>
</evidence>
<dbReference type="Proteomes" id="UP001181313">
    <property type="component" value="Unassembled WGS sequence"/>
</dbReference>
<feature type="region of interest" description="Disordered" evidence="1">
    <location>
        <begin position="262"/>
        <end position="295"/>
    </location>
</feature>
<evidence type="ECO:0000256" key="1">
    <source>
        <dbReference type="SAM" id="MobiDB-lite"/>
    </source>
</evidence>
<sequence length="295" mass="32444">MDLEKSGERQAGEGCLVVALRMPVRIVALVLVVPVRMVWDALVVVGRFLHDRVLRPVGRALAWVGRAVFVWPFVALWRWVLVPLGVALRWLGTVLVVVPAGWLYRRALTPVGHALAWCGRGLYALASLVVAGIATALYRTARVLLVWPAYAAWRWVLAPVGRVLAVVAREVGAALGHAWRVAGYVSLAVGRAVAAFFRWTVVEPARWVHRTVLTPVGHAVRDAVLRPVAQVAHGVERVTRDTLRDIRVTTRQVRQDVRRALLGDPKTPGEQGNREIVGSVGSSDGRDGRILLTKR</sequence>
<keyword evidence="2" id="KW-0472">Membrane</keyword>
<proteinExistence type="predicted"/>
<keyword evidence="2" id="KW-1133">Transmembrane helix</keyword>
<reference evidence="3" key="1">
    <citation type="submission" date="2024-05" db="EMBL/GenBank/DDBJ databases">
        <title>30 novel species of actinomycetes from the DSMZ collection.</title>
        <authorList>
            <person name="Nouioui I."/>
        </authorList>
    </citation>
    <scope>NUCLEOTIDE SEQUENCE</scope>
    <source>
        <strain evidence="3">DSM 41972</strain>
    </source>
</reference>
<evidence type="ECO:0000256" key="2">
    <source>
        <dbReference type="SAM" id="Phobius"/>
    </source>
</evidence>
<evidence type="ECO:0000313" key="4">
    <source>
        <dbReference type="Proteomes" id="UP001181313"/>
    </source>
</evidence>
<evidence type="ECO:0000313" key="3">
    <source>
        <dbReference type="EMBL" id="MDT3724470.1"/>
    </source>
</evidence>
<keyword evidence="2" id="KW-0812">Transmembrane</keyword>
<feature type="transmembrane region" description="Helical" evidence="2">
    <location>
        <begin position="61"/>
        <end position="80"/>
    </location>
</feature>
<gene>
    <name evidence="3" type="ORF">ROS62_06030</name>
</gene>
<dbReference type="RefSeq" id="WP_093548102.1">
    <property type="nucleotide sequence ID" value="NZ_JAVSGH010000005.1"/>
</dbReference>
<protein>
    <recommendedName>
        <fullName evidence="5">Integral membrane protein</fullName>
    </recommendedName>
</protein>
<name>A0ABU3HUV2_9ACTN</name>
<dbReference type="EMBL" id="JAVSGH010000005">
    <property type="protein sequence ID" value="MDT3724470.1"/>
    <property type="molecule type" value="Genomic_DNA"/>
</dbReference>
<feature type="transmembrane region" description="Helical" evidence="2">
    <location>
        <begin position="26"/>
        <end position="49"/>
    </location>
</feature>
<keyword evidence="4" id="KW-1185">Reference proteome</keyword>
<feature type="transmembrane region" description="Helical" evidence="2">
    <location>
        <begin position="86"/>
        <end position="105"/>
    </location>
</feature>